<proteinExistence type="predicted"/>
<gene>
    <name evidence="1" type="ORF">SAMN05421804_1114</name>
</gene>
<evidence type="ECO:0000313" key="2">
    <source>
        <dbReference type="Proteomes" id="UP000183255"/>
    </source>
</evidence>
<dbReference type="Proteomes" id="UP000183255">
    <property type="component" value="Unassembled WGS sequence"/>
</dbReference>
<accession>A0A1G8SA80</accession>
<evidence type="ECO:0000313" key="1">
    <source>
        <dbReference type="EMBL" id="SDJ25685.1"/>
    </source>
</evidence>
<organism evidence="1 2">
    <name type="scientific">Proteiniclasticum ruminis</name>
    <dbReference type="NCBI Taxonomy" id="398199"/>
    <lineage>
        <taxon>Bacteria</taxon>
        <taxon>Bacillati</taxon>
        <taxon>Bacillota</taxon>
        <taxon>Clostridia</taxon>
        <taxon>Eubacteriales</taxon>
        <taxon>Clostridiaceae</taxon>
        <taxon>Proteiniclasticum</taxon>
    </lineage>
</organism>
<protein>
    <submittedName>
        <fullName evidence="1">Uncharacterized protein</fullName>
    </submittedName>
</protein>
<name>A0A1G8SA80_9CLOT</name>
<reference evidence="1 2" key="1">
    <citation type="submission" date="2016-10" db="EMBL/GenBank/DDBJ databases">
        <authorList>
            <person name="de Groot N.N."/>
        </authorList>
    </citation>
    <scope>NUCLEOTIDE SEQUENCE [LARGE SCALE GENOMIC DNA]</scope>
    <source>
        <strain evidence="1 2">CGMCC 1.5058</strain>
    </source>
</reference>
<dbReference type="AlphaFoldDB" id="A0A1G8SA80"/>
<dbReference type="EMBL" id="FNDZ01000011">
    <property type="protein sequence ID" value="SDJ25685.1"/>
    <property type="molecule type" value="Genomic_DNA"/>
</dbReference>
<sequence length="327" mass="38411">MITTLMDECLTFMEEVMEEKTGDRSVEEILEVRDHLVSMERKYKPVDGENRIEEALQILTDLTIERTKINEKGDYLRGAGGYAGVGERTFQDDAEERAHRKKEKARKKEVSDYIIALCNLYGMVHKKKVVDIYNMQNTEKITLKEVESIQEKLPKEIDEAWIDVHQGYFVSSSILEHREFLYFIREKGSKPYYIPEKEELLNYLDGFYFEKNNAYHQFVQELTKNYKVNQEKAEDLVSDVVDICQFNYSTQGVISRLEEMGLVFSSEKDLNNIVKLIMNLMNNTRIWENNGYTPEEMFNMEEKARLKPAPLLSTVYLAMNHNTQKKK</sequence>